<reference evidence="1 2" key="1">
    <citation type="submission" date="2024-04" db="EMBL/GenBank/DDBJ databases">
        <title>Defined microbial consortia suppress multidrug-resistant proinflammatory Enterobacteriaceae via ecological control.</title>
        <authorList>
            <person name="Furuichi M."/>
            <person name="Kawaguchi T."/>
            <person name="Pust M."/>
            <person name="Yasuma K."/>
            <person name="Plichta D."/>
            <person name="Hasegawa N."/>
            <person name="Ohya T."/>
            <person name="Bhattarai S."/>
            <person name="Sasajima S."/>
            <person name="Aoto Y."/>
            <person name="Tuganbaev T."/>
            <person name="Yaginuma M."/>
            <person name="Ueda M."/>
            <person name="Okahashi N."/>
            <person name="Amafuji K."/>
            <person name="Kiridooshi Y."/>
            <person name="Sugita K."/>
            <person name="Strazar M."/>
            <person name="Skelly A."/>
            <person name="Suda W."/>
            <person name="Hattori M."/>
            <person name="Nakamoto N."/>
            <person name="Caballero S."/>
            <person name="Norman J."/>
            <person name="Olle B."/>
            <person name="Tanoue T."/>
            <person name="Arita M."/>
            <person name="Bucci V."/>
            <person name="Atarashi K."/>
            <person name="Xavier R."/>
            <person name="Honda K."/>
        </authorList>
    </citation>
    <scope>NUCLEOTIDE SEQUENCE [LARGE SCALE GENOMIC DNA]</scope>
    <source>
        <strain evidence="2">k04-0078-D8-1</strain>
    </source>
</reference>
<evidence type="ECO:0000313" key="1">
    <source>
        <dbReference type="EMBL" id="GAA6408401.1"/>
    </source>
</evidence>
<accession>A0ABQ0BAB9</accession>
<keyword evidence="2" id="KW-1185">Reference proteome</keyword>
<name>A0ABQ0BAB9_9FIRM</name>
<dbReference type="EMBL" id="BAABYW010000001">
    <property type="protein sequence ID" value="GAA6408401.1"/>
    <property type="molecule type" value="Genomic_DNA"/>
</dbReference>
<comment type="caution">
    <text evidence="1">The sequence shown here is derived from an EMBL/GenBank/DDBJ whole genome shotgun (WGS) entry which is preliminary data.</text>
</comment>
<proteinExistence type="predicted"/>
<protein>
    <recommendedName>
        <fullName evidence="3">STAS/SEC14 domain-containing protein</fullName>
    </recommendedName>
</protein>
<evidence type="ECO:0000313" key="2">
    <source>
        <dbReference type="Proteomes" id="UP001600943"/>
    </source>
</evidence>
<organism evidence="1 2">
    <name type="scientific">Blautia hominis</name>
    <dbReference type="NCBI Taxonomy" id="2025493"/>
    <lineage>
        <taxon>Bacteria</taxon>
        <taxon>Bacillati</taxon>
        <taxon>Bacillota</taxon>
        <taxon>Clostridia</taxon>
        <taxon>Lachnospirales</taxon>
        <taxon>Lachnospiraceae</taxon>
        <taxon>Blautia</taxon>
    </lineage>
</organism>
<sequence>MITKSPSGALSPYYYKGGYFHGIHYGSYFEDSQALLSMIKDEEHFILNSPQKRRVLIDLYETRLTKELTLQIVEHIERMKHKIVKLAITTDKRSLHRLQKTFRKKTILGDGQLYFCTDMEEAKTWLVCDHCFCSFSACSKI</sequence>
<evidence type="ECO:0008006" key="3">
    <source>
        <dbReference type="Google" id="ProtNLM"/>
    </source>
</evidence>
<gene>
    <name evidence="1" type="ORF">K040078D81_25180</name>
</gene>
<dbReference type="RefSeq" id="WP_095172915.1">
    <property type="nucleotide sequence ID" value="NZ_BAABYW010000001.1"/>
</dbReference>
<dbReference type="Proteomes" id="UP001600943">
    <property type="component" value="Unassembled WGS sequence"/>
</dbReference>